<proteinExistence type="inferred from homology"/>
<keyword evidence="5" id="KW-0732">Signal</keyword>
<dbReference type="PROSITE" id="PS51720">
    <property type="entry name" value="G_AIG1"/>
    <property type="match status" value="1"/>
</dbReference>
<feature type="signal peptide" evidence="5">
    <location>
        <begin position="1"/>
        <end position="28"/>
    </location>
</feature>
<protein>
    <recommendedName>
        <fullName evidence="6">AIG1-type G domain-containing protein</fullName>
    </recommendedName>
</protein>
<evidence type="ECO:0000259" key="6">
    <source>
        <dbReference type="PROSITE" id="PS51720"/>
    </source>
</evidence>
<comment type="similarity">
    <text evidence="1">Belongs to the TRAFAC class TrmE-Era-EngA-EngB-Septin-like GTPase superfamily. AIG1/Toc34/Toc159-like paraseptin GTPase family. IAN subfamily.</text>
</comment>
<evidence type="ECO:0000256" key="2">
    <source>
        <dbReference type="ARBA" id="ARBA00022741"/>
    </source>
</evidence>
<dbReference type="InterPro" id="IPR006703">
    <property type="entry name" value="G_AIG1"/>
</dbReference>
<keyword evidence="2" id="KW-0547">Nucleotide-binding</keyword>
<feature type="domain" description="AIG1-type G" evidence="6">
    <location>
        <begin position="32"/>
        <end position="229"/>
    </location>
</feature>
<comment type="caution">
    <text evidence="7">The sequence shown here is derived from an EMBL/GenBank/DDBJ whole genome shotgun (WGS) entry which is preliminary data.</text>
</comment>
<sequence length="325" mass="36332">MTQGSGGAHRILLLLPLFLQVLNHQCQGSEERAAMRIVLLGKTGAGKSTTGNIILRREAFKSDFSPVSVTSQCEKQSGVVAGRKIDVIDTPGLCDTSATVEEVQSEIENAVLMSVPGPHVFLLVIRLDRFTEEERKTVKSIQENFGAEASNYTIVVFTHRNQLKTKRLKDFIKESESLQKLLDTCGKRYYSIDISDNYSPVGELLEMIEKMVKSNGGQHYTNQMYQDAQRKIKDEEEKKRMEVDRKEKEEKDKLIEELLSKEIRREEQDKLRMERKKIKKVRDGINALGAALTTGAAVVLGPVAVIGGAVMTKVVADYVAPDDTD</sequence>
<dbReference type="InterPro" id="IPR027417">
    <property type="entry name" value="P-loop_NTPase"/>
</dbReference>
<dbReference type="GO" id="GO:0005525">
    <property type="term" value="F:GTP binding"/>
    <property type="evidence" value="ECO:0007669"/>
    <property type="project" value="UniProtKB-KW"/>
</dbReference>
<dbReference type="AlphaFoldDB" id="A0ABD0W6L3"/>
<feature type="coiled-coil region" evidence="4">
    <location>
        <begin position="225"/>
        <end position="276"/>
    </location>
</feature>
<keyword evidence="4" id="KW-0175">Coiled coil</keyword>
<gene>
    <name evidence="7" type="ORF">UPYG_G00273840</name>
</gene>
<feature type="chain" id="PRO_5044844705" description="AIG1-type G domain-containing protein" evidence="5">
    <location>
        <begin position="29"/>
        <end position="325"/>
    </location>
</feature>
<evidence type="ECO:0000256" key="1">
    <source>
        <dbReference type="ARBA" id="ARBA00008535"/>
    </source>
</evidence>
<dbReference type="Pfam" id="PF04548">
    <property type="entry name" value="AIG1"/>
    <property type="match status" value="1"/>
</dbReference>
<evidence type="ECO:0000256" key="5">
    <source>
        <dbReference type="SAM" id="SignalP"/>
    </source>
</evidence>
<dbReference type="Proteomes" id="UP001557470">
    <property type="component" value="Unassembled WGS sequence"/>
</dbReference>
<organism evidence="7 8">
    <name type="scientific">Umbra pygmaea</name>
    <name type="common">Eastern mudminnow</name>
    <dbReference type="NCBI Taxonomy" id="75934"/>
    <lineage>
        <taxon>Eukaryota</taxon>
        <taxon>Metazoa</taxon>
        <taxon>Chordata</taxon>
        <taxon>Craniata</taxon>
        <taxon>Vertebrata</taxon>
        <taxon>Euteleostomi</taxon>
        <taxon>Actinopterygii</taxon>
        <taxon>Neopterygii</taxon>
        <taxon>Teleostei</taxon>
        <taxon>Protacanthopterygii</taxon>
        <taxon>Esociformes</taxon>
        <taxon>Umbridae</taxon>
        <taxon>Umbra</taxon>
    </lineage>
</organism>
<dbReference type="SUPFAM" id="SSF52540">
    <property type="entry name" value="P-loop containing nucleoside triphosphate hydrolases"/>
    <property type="match status" value="1"/>
</dbReference>
<evidence type="ECO:0000256" key="3">
    <source>
        <dbReference type="ARBA" id="ARBA00023134"/>
    </source>
</evidence>
<evidence type="ECO:0000313" key="7">
    <source>
        <dbReference type="EMBL" id="KAL0964880.1"/>
    </source>
</evidence>
<dbReference type="CDD" id="cd01852">
    <property type="entry name" value="AIG1"/>
    <property type="match status" value="1"/>
</dbReference>
<dbReference type="Gene3D" id="3.40.50.300">
    <property type="entry name" value="P-loop containing nucleotide triphosphate hydrolases"/>
    <property type="match status" value="1"/>
</dbReference>
<dbReference type="PANTHER" id="PTHR10903">
    <property type="entry name" value="GTPASE, IMAP FAMILY MEMBER-RELATED"/>
    <property type="match status" value="1"/>
</dbReference>
<dbReference type="InterPro" id="IPR045058">
    <property type="entry name" value="GIMA/IAN/Toc"/>
</dbReference>
<name>A0ABD0W6L3_UMBPY</name>
<accession>A0ABD0W6L3</accession>
<keyword evidence="3" id="KW-0342">GTP-binding</keyword>
<dbReference type="FunFam" id="3.40.50.300:FF:000366">
    <property type="entry name" value="GTPase, IMAP family member 2"/>
    <property type="match status" value="1"/>
</dbReference>
<evidence type="ECO:0000256" key="4">
    <source>
        <dbReference type="SAM" id="Coils"/>
    </source>
</evidence>
<dbReference type="PANTHER" id="PTHR10903:SF188">
    <property type="entry name" value="GTPASE IMAP FAMILY MEMBER 2-LIKE-RELATED"/>
    <property type="match status" value="1"/>
</dbReference>
<evidence type="ECO:0000313" key="8">
    <source>
        <dbReference type="Proteomes" id="UP001557470"/>
    </source>
</evidence>
<keyword evidence="8" id="KW-1185">Reference proteome</keyword>
<dbReference type="EMBL" id="JAGEUA010000009">
    <property type="protein sequence ID" value="KAL0964880.1"/>
    <property type="molecule type" value="Genomic_DNA"/>
</dbReference>
<reference evidence="7 8" key="1">
    <citation type="submission" date="2024-06" db="EMBL/GenBank/DDBJ databases">
        <authorList>
            <person name="Pan Q."/>
            <person name="Wen M."/>
            <person name="Jouanno E."/>
            <person name="Zahm M."/>
            <person name="Klopp C."/>
            <person name="Cabau C."/>
            <person name="Louis A."/>
            <person name="Berthelot C."/>
            <person name="Parey E."/>
            <person name="Roest Crollius H."/>
            <person name="Montfort J."/>
            <person name="Robinson-Rechavi M."/>
            <person name="Bouchez O."/>
            <person name="Lampietro C."/>
            <person name="Lopez Roques C."/>
            <person name="Donnadieu C."/>
            <person name="Postlethwait J."/>
            <person name="Bobe J."/>
            <person name="Verreycken H."/>
            <person name="Guiguen Y."/>
        </authorList>
    </citation>
    <scope>NUCLEOTIDE SEQUENCE [LARGE SCALE GENOMIC DNA]</scope>
    <source>
        <strain evidence="7">Up_M1</strain>
        <tissue evidence="7">Testis</tissue>
    </source>
</reference>